<keyword evidence="2" id="KW-0408">Iron</keyword>
<dbReference type="Pfam" id="PF00384">
    <property type="entry name" value="Molybdopterin"/>
    <property type="match status" value="1"/>
</dbReference>
<dbReference type="Pfam" id="PF07992">
    <property type="entry name" value="Pyr_redox_2"/>
    <property type="match status" value="1"/>
</dbReference>
<evidence type="ECO:0000313" key="8">
    <source>
        <dbReference type="Proteomes" id="UP000287853"/>
    </source>
</evidence>
<dbReference type="GO" id="GO:0051536">
    <property type="term" value="F:iron-sulfur cluster binding"/>
    <property type="evidence" value="ECO:0007669"/>
    <property type="project" value="UniProtKB-KW"/>
</dbReference>
<name>A0A3S3RT54_9BACT</name>
<feature type="domain" description="4Fe-4S Mo/W bis-MGD-type" evidence="6">
    <location>
        <begin position="689"/>
        <end position="745"/>
    </location>
</feature>
<gene>
    <name evidence="7" type="ORF">H206_01006</name>
</gene>
<feature type="domain" description="2Fe-2S ferredoxin-type" evidence="4">
    <location>
        <begin position="2"/>
        <end position="81"/>
    </location>
</feature>
<dbReference type="Pfam" id="PF13510">
    <property type="entry name" value="Fer2_4"/>
    <property type="match status" value="1"/>
</dbReference>
<dbReference type="PROSITE" id="PS51085">
    <property type="entry name" value="2FE2S_FER_2"/>
    <property type="match status" value="1"/>
</dbReference>
<accession>A0A3S3RT54</accession>
<dbReference type="InterPro" id="IPR028261">
    <property type="entry name" value="DPD_II"/>
</dbReference>
<evidence type="ECO:0000256" key="3">
    <source>
        <dbReference type="ARBA" id="ARBA00023014"/>
    </source>
</evidence>
<dbReference type="PANTHER" id="PTHR42783">
    <property type="entry name" value="GLUTAMATE SYNTHASE [NADPH] SMALL CHAIN"/>
    <property type="match status" value="1"/>
</dbReference>
<dbReference type="InterPro" id="IPR017896">
    <property type="entry name" value="4Fe4S_Fe-S-bd"/>
</dbReference>
<dbReference type="PROSITE" id="PS51669">
    <property type="entry name" value="4FE4S_MOW_BIS_MGD"/>
    <property type="match status" value="1"/>
</dbReference>
<dbReference type="SUPFAM" id="SSF46548">
    <property type="entry name" value="alpha-helical ferredoxin"/>
    <property type="match status" value="1"/>
</dbReference>
<dbReference type="SUPFAM" id="SSF54862">
    <property type="entry name" value="4Fe-4S ferredoxins"/>
    <property type="match status" value="1"/>
</dbReference>
<dbReference type="Gene3D" id="2.20.25.90">
    <property type="entry name" value="ADC-like domains"/>
    <property type="match status" value="1"/>
</dbReference>
<dbReference type="Gene3D" id="3.30.70.20">
    <property type="match status" value="1"/>
</dbReference>
<dbReference type="Pfam" id="PF04879">
    <property type="entry name" value="Molybdop_Fe4S4"/>
    <property type="match status" value="1"/>
</dbReference>
<dbReference type="InterPro" id="IPR036188">
    <property type="entry name" value="FAD/NAD-bd_sf"/>
</dbReference>
<proteinExistence type="predicted"/>
<dbReference type="Gene3D" id="3.40.50.740">
    <property type="match status" value="1"/>
</dbReference>
<dbReference type="Proteomes" id="UP000287853">
    <property type="component" value="Unassembled WGS sequence"/>
</dbReference>
<dbReference type="PROSITE" id="PS51379">
    <property type="entry name" value="4FE4S_FER_2"/>
    <property type="match status" value="2"/>
</dbReference>
<keyword evidence="3" id="KW-0411">Iron-sulfur</keyword>
<dbReference type="PANTHER" id="PTHR42783:SF3">
    <property type="entry name" value="GLUTAMATE SYNTHASE [NADPH] SMALL CHAIN-RELATED"/>
    <property type="match status" value="1"/>
</dbReference>
<dbReference type="InterPro" id="IPR001041">
    <property type="entry name" value="2Fe-2S_ferredoxin-type"/>
</dbReference>
<dbReference type="AlphaFoldDB" id="A0A3S3RT54"/>
<dbReference type="SUPFAM" id="SSF53706">
    <property type="entry name" value="Formate dehydrogenase/DMSO reductase, domains 1-3"/>
    <property type="match status" value="1"/>
</dbReference>
<dbReference type="GO" id="GO:0008863">
    <property type="term" value="F:formate dehydrogenase (NAD+) activity"/>
    <property type="evidence" value="ECO:0007669"/>
    <property type="project" value="UniProtKB-EC"/>
</dbReference>
<dbReference type="InterPro" id="IPR006656">
    <property type="entry name" value="Mopterin_OxRdtase"/>
</dbReference>
<dbReference type="Pfam" id="PF14691">
    <property type="entry name" value="Fer4_20"/>
    <property type="match status" value="1"/>
</dbReference>
<reference evidence="7 8" key="1">
    <citation type="submission" date="2017-01" db="EMBL/GenBank/DDBJ databases">
        <title>The cable genome- insights into the physiology and evolution of filamentous bacteria capable of sulfide oxidation via long distance electron transfer.</title>
        <authorList>
            <person name="Schreiber L."/>
            <person name="Bjerg J.T."/>
            <person name="Boggild A."/>
            <person name="Van De Vossenberg J."/>
            <person name="Meysman F."/>
            <person name="Nielsen L.P."/>
            <person name="Schramm A."/>
            <person name="Kjeldsen K.U."/>
        </authorList>
    </citation>
    <scope>NUCLEOTIDE SEQUENCE [LARGE SCALE GENOMIC DNA]</scope>
    <source>
        <strain evidence="7">MCF</strain>
    </source>
</reference>
<feature type="domain" description="4Fe-4S ferredoxin-type" evidence="5">
    <location>
        <begin position="612"/>
        <end position="641"/>
    </location>
</feature>
<comment type="caution">
    <text evidence="7">The sequence shown here is derived from an EMBL/GenBank/DDBJ whole genome shotgun (WGS) entry which is preliminary data.</text>
</comment>
<sequence>MKKISLSVDAVQISVEQGATILEAARQAGITIPTLCHLPKKISQESHCEVCVVACEGREGLIKSCATPVEEGMVIITENDAIKAHRQERVAALASIHFGDCKAPCSLTCPGQINVQGYIAHVAKGQYAEGVRLVMEKNPLPFSVGRLCRRFCESRCRRVLLDDPIAINHLKRFVADWCMSNQVDLNIQKQPATGKKIAVVGGGPSGLAGAYYLAKSGHDVTIYEAEKELGGLLRYAVPEFKIPKKVLDYEIATILKLGIEVKCNHRLGQEVSMDELNSQFDAVLLTIGAGVDQPLGLPGSDLPGVRPALDFLRKYNAGGEVKQGKSAAVIGGNNVAMEAARALLRQGYEVSIVNPKKDISGLGANPVAIQEAEKEGARFLFQVDPCEIRQQGSGLELVMNQLELSEPDKKGKQKLQPVPDAFDVLLVDTVVYSQGQIVCQSDETPAADVALSPKNLIKANVKTAMTSMDKVYAAGEAAGGSRPLIQVVSTGRKAAESIHSAVMGLAPAPAESRFNFTRGKSAEDSKVLERFTKQERTPMPTRTPETAVLDNEEVKLGFDEAAAKREADRCLECGCMAFDDCDFKTLCIDNDINLNKTGMGTVPAYSLDQSHPMLDVDLNKCIYCQRCVNACAYEALDLSCVSKDEQGVATGISLSFNDNCVHCGNCADFCSTGTITKKDVLSPILNEETRKVRTTCPYCGAGCQMQLKVKGDTIMEATSESHLAPNYGALCVKGRFAFNFAQDKARLTTPLVRRDGKLVEATWDEAYDVIAERLTKVKKEHGSDSIAGFSCARATNEENFLMQKFMRTVIGTNNIDHCARL</sequence>
<keyword evidence="1" id="KW-0479">Metal-binding</keyword>
<dbReference type="EMBL" id="MTKO01000034">
    <property type="protein sequence ID" value="RWX47387.1"/>
    <property type="molecule type" value="Genomic_DNA"/>
</dbReference>
<evidence type="ECO:0000259" key="5">
    <source>
        <dbReference type="PROSITE" id="PS51379"/>
    </source>
</evidence>
<dbReference type="SUPFAM" id="SSF54292">
    <property type="entry name" value="2Fe-2S ferredoxin-like"/>
    <property type="match status" value="1"/>
</dbReference>
<dbReference type="InterPro" id="IPR036010">
    <property type="entry name" value="2Fe-2S_ferredoxin-like_sf"/>
</dbReference>
<keyword evidence="7" id="KW-0560">Oxidoreductase</keyword>
<keyword evidence="8" id="KW-1185">Reference proteome</keyword>
<organism evidence="7 8">
    <name type="scientific">Candidatus Electrothrix aarhusensis</name>
    <dbReference type="NCBI Taxonomy" id="1859131"/>
    <lineage>
        <taxon>Bacteria</taxon>
        <taxon>Pseudomonadati</taxon>
        <taxon>Thermodesulfobacteriota</taxon>
        <taxon>Desulfobulbia</taxon>
        <taxon>Desulfobulbales</taxon>
        <taxon>Desulfobulbaceae</taxon>
        <taxon>Candidatus Electrothrix</taxon>
    </lineage>
</organism>
<evidence type="ECO:0000259" key="4">
    <source>
        <dbReference type="PROSITE" id="PS51085"/>
    </source>
</evidence>
<protein>
    <submittedName>
        <fullName evidence="7">Formate dehydrogenase major subunit</fullName>
        <ecNumber evidence="7">1.17.1.9</ecNumber>
    </submittedName>
</protein>
<dbReference type="InterPro" id="IPR023753">
    <property type="entry name" value="FAD/NAD-binding_dom"/>
</dbReference>
<dbReference type="Pfam" id="PF12838">
    <property type="entry name" value="Fer4_7"/>
    <property type="match status" value="1"/>
</dbReference>
<dbReference type="PRINTS" id="PR00419">
    <property type="entry name" value="ADXRDTASE"/>
</dbReference>
<evidence type="ECO:0000256" key="1">
    <source>
        <dbReference type="ARBA" id="ARBA00022723"/>
    </source>
</evidence>
<dbReference type="SUPFAM" id="SSF51971">
    <property type="entry name" value="Nucleotide-binding domain"/>
    <property type="match status" value="1"/>
</dbReference>
<evidence type="ECO:0000256" key="2">
    <source>
        <dbReference type="ARBA" id="ARBA00023004"/>
    </source>
</evidence>
<dbReference type="Gene3D" id="3.50.50.60">
    <property type="entry name" value="FAD/NAD(P)-binding domain"/>
    <property type="match status" value="2"/>
</dbReference>
<dbReference type="GO" id="GO:0046872">
    <property type="term" value="F:metal ion binding"/>
    <property type="evidence" value="ECO:0007669"/>
    <property type="project" value="UniProtKB-KW"/>
</dbReference>
<dbReference type="InterPro" id="IPR006963">
    <property type="entry name" value="Mopterin_OxRdtase_4Fe-4S_dom"/>
</dbReference>
<dbReference type="EC" id="1.17.1.9" evidence="7"/>
<feature type="domain" description="4Fe-4S ferredoxin-type" evidence="5">
    <location>
        <begin position="650"/>
        <end position="680"/>
    </location>
</feature>
<dbReference type="Gene3D" id="3.10.20.740">
    <property type="match status" value="1"/>
</dbReference>
<evidence type="ECO:0000313" key="7">
    <source>
        <dbReference type="EMBL" id="RWX47387.1"/>
    </source>
</evidence>
<dbReference type="CDD" id="cd00207">
    <property type="entry name" value="fer2"/>
    <property type="match status" value="1"/>
</dbReference>
<evidence type="ECO:0000259" key="6">
    <source>
        <dbReference type="PROSITE" id="PS51669"/>
    </source>
</evidence>
<dbReference type="SMART" id="SM00926">
    <property type="entry name" value="Molybdop_Fe4S4"/>
    <property type="match status" value="1"/>
</dbReference>